<dbReference type="InterPro" id="IPR003817">
    <property type="entry name" value="PS_Dcarbxylase"/>
</dbReference>
<reference evidence="14" key="1">
    <citation type="journal article" date="2023" name="BMC Genomics">
        <title>Chromosome-level genome assemblies of Cutaneotrichosporon spp. (Trichosporonales, Basidiomycota) reveal imbalanced evolution between nucleotide sequences and chromosome synteny.</title>
        <authorList>
            <person name="Kobayashi Y."/>
            <person name="Kayamori A."/>
            <person name="Aoki K."/>
            <person name="Shiwa Y."/>
            <person name="Matsutani M."/>
            <person name="Fujita N."/>
            <person name="Sugita T."/>
            <person name="Iwasaki W."/>
            <person name="Tanaka N."/>
            <person name="Takashima M."/>
        </authorList>
    </citation>
    <scope>NUCLEOTIDE SEQUENCE</scope>
    <source>
        <strain evidence="14">HIS016</strain>
    </source>
</reference>
<evidence type="ECO:0000256" key="9">
    <source>
        <dbReference type="ARBA" id="ARBA00023264"/>
    </source>
</evidence>
<protein>
    <recommendedName>
        <fullName evidence="3">phosphatidylserine decarboxylase</fullName>
        <ecNumber evidence="3">4.1.1.65</ecNumber>
    </recommendedName>
</protein>
<keyword evidence="8" id="KW-0456">Lyase</keyword>
<evidence type="ECO:0000256" key="3">
    <source>
        <dbReference type="ARBA" id="ARBA00012243"/>
    </source>
</evidence>
<dbReference type="EMBL" id="BTCM01000009">
    <property type="protein sequence ID" value="GMK59867.1"/>
    <property type="molecule type" value="Genomic_DNA"/>
</dbReference>
<feature type="domain" description="Small EDRK-rich factor-like N-terminal" evidence="13">
    <location>
        <begin position="436"/>
        <end position="469"/>
    </location>
</feature>
<dbReference type="Pfam" id="PF02666">
    <property type="entry name" value="PS_Dcarbxylase"/>
    <property type="match status" value="1"/>
</dbReference>
<comment type="pathway">
    <text evidence="2">Lipid metabolism.</text>
</comment>
<evidence type="ECO:0000256" key="5">
    <source>
        <dbReference type="ARBA" id="ARBA00022793"/>
    </source>
</evidence>
<keyword evidence="4" id="KW-0444">Lipid biosynthesis</keyword>
<comment type="pathway">
    <text evidence="11">Phospholipid metabolism; phosphatidylethanolamine biosynthesis.</text>
</comment>
<evidence type="ECO:0000256" key="12">
    <source>
        <dbReference type="SAM" id="MobiDB-lite"/>
    </source>
</evidence>
<keyword evidence="5" id="KW-0210">Decarboxylase</keyword>
<feature type="region of interest" description="Disordered" evidence="12">
    <location>
        <begin position="421"/>
        <end position="499"/>
    </location>
</feature>
<keyword evidence="15" id="KW-1185">Reference proteome</keyword>
<comment type="cofactor">
    <cofactor evidence="1">
        <name>pyruvate</name>
        <dbReference type="ChEBI" id="CHEBI:15361"/>
    </cofactor>
</comment>
<reference evidence="14" key="2">
    <citation type="submission" date="2023-06" db="EMBL/GenBank/DDBJ databases">
        <authorList>
            <person name="Kobayashi Y."/>
            <person name="Kayamori A."/>
            <person name="Aoki K."/>
            <person name="Shiwa Y."/>
            <person name="Fujita N."/>
            <person name="Sugita T."/>
            <person name="Iwasaki W."/>
            <person name="Tanaka N."/>
            <person name="Takashima M."/>
        </authorList>
    </citation>
    <scope>NUCLEOTIDE SEQUENCE</scope>
    <source>
        <strain evidence="14">HIS016</strain>
    </source>
</reference>
<dbReference type="GO" id="GO:0004609">
    <property type="term" value="F:phosphatidylserine decarboxylase activity"/>
    <property type="evidence" value="ECO:0007669"/>
    <property type="project" value="UniProtKB-EC"/>
</dbReference>
<evidence type="ECO:0000256" key="7">
    <source>
        <dbReference type="ARBA" id="ARBA00023209"/>
    </source>
</evidence>
<evidence type="ECO:0000256" key="10">
    <source>
        <dbReference type="ARBA" id="ARBA00023317"/>
    </source>
</evidence>
<comment type="caution">
    <text evidence="14">The sequence shown here is derived from an EMBL/GenBank/DDBJ whole genome shotgun (WGS) entry which is preliminary data.</text>
</comment>
<evidence type="ECO:0000256" key="8">
    <source>
        <dbReference type="ARBA" id="ARBA00023239"/>
    </source>
</evidence>
<dbReference type="GO" id="GO:0046474">
    <property type="term" value="P:glycerophospholipid biosynthetic process"/>
    <property type="evidence" value="ECO:0007669"/>
    <property type="project" value="UniProtKB-ARBA"/>
</dbReference>
<dbReference type="EC" id="4.1.1.65" evidence="3"/>
<feature type="compositionally biased region" description="Low complexity" evidence="12">
    <location>
        <begin position="450"/>
        <end position="459"/>
    </location>
</feature>
<accession>A0AAD3TZW2</accession>
<evidence type="ECO:0000256" key="11">
    <source>
        <dbReference type="ARBA" id="ARBA00024326"/>
    </source>
</evidence>
<dbReference type="PANTHER" id="PTHR10067:SF17">
    <property type="entry name" value="PHOSPHATIDYLSERINE DECARBOXYLASE PROENZYME 2"/>
    <property type="match status" value="1"/>
</dbReference>
<name>A0AAD3TZW2_9TREE</name>
<keyword evidence="7" id="KW-0594">Phospholipid biosynthesis</keyword>
<dbReference type="InterPro" id="IPR007513">
    <property type="entry name" value="SERF-like_N"/>
</dbReference>
<evidence type="ECO:0000256" key="4">
    <source>
        <dbReference type="ARBA" id="ARBA00022516"/>
    </source>
</evidence>
<feature type="region of interest" description="Disordered" evidence="12">
    <location>
        <begin position="1"/>
        <end position="44"/>
    </location>
</feature>
<dbReference type="AlphaFoldDB" id="A0AAD3TZW2"/>
<keyword evidence="10" id="KW-0670">Pyruvate</keyword>
<dbReference type="NCBIfam" id="TIGR00163">
    <property type="entry name" value="PS_decarb"/>
    <property type="match status" value="1"/>
</dbReference>
<proteinExistence type="predicted"/>
<feature type="compositionally biased region" description="Basic and acidic residues" evidence="12">
    <location>
        <begin position="460"/>
        <end position="480"/>
    </location>
</feature>
<evidence type="ECO:0000313" key="14">
    <source>
        <dbReference type="EMBL" id="GMK59867.1"/>
    </source>
</evidence>
<feature type="compositionally biased region" description="Low complexity" evidence="12">
    <location>
        <begin position="481"/>
        <end position="499"/>
    </location>
</feature>
<organism evidence="14 15">
    <name type="scientific">Cutaneotrichosporon spelunceum</name>
    <dbReference type="NCBI Taxonomy" id="1672016"/>
    <lineage>
        <taxon>Eukaryota</taxon>
        <taxon>Fungi</taxon>
        <taxon>Dikarya</taxon>
        <taxon>Basidiomycota</taxon>
        <taxon>Agaricomycotina</taxon>
        <taxon>Tremellomycetes</taxon>
        <taxon>Trichosporonales</taxon>
        <taxon>Trichosporonaceae</taxon>
        <taxon>Cutaneotrichosporon</taxon>
    </lineage>
</organism>
<evidence type="ECO:0000256" key="1">
    <source>
        <dbReference type="ARBA" id="ARBA00001928"/>
    </source>
</evidence>
<evidence type="ECO:0000313" key="15">
    <source>
        <dbReference type="Proteomes" id="UP001222932"/>
    </source>
</evidence>
<evidence type="ECO:0000256" key="2">
    <source>
        <dbReference type="ARBA" id="ARBA00005189"/>
    </source>
</evidence>
<gene>
    <name evidence="14" type="ORF">CspeluHIS016_0900840</name>
</gene>
<dbReference type="PANTHER" id="PTHR10067">
    <property type="entry name" value="PHOSPHATIDYLSERINE DECARBOXYLASE"/>
    <property type="match status" value="1"/>
</dbReference>
<dbReference type="Proteomes" id="UP001222932">
    <property type="component" value="Unassembled WGS sequence"/>
</dbReference>
<feature type="compositionally biased region" description="Basic and acidic residues" evidence="12">
    <location>
        <begin position="437"/>
        <end position="448"/>
    </location>
</feature>
<dbReference type="InterPro" id="IPR033177">
    <property type="entry name" value="PSD-B"/>
</dbReference>
<sequence>MEDPTTGTPFYPAPQHAAPPVLDDMDAAPEMDSGMADTTGDDSPQVGFRDFQPLSDSLAHIVDSTDPARFIGAKPDELAPSEIRKDVDRVYGDVEWIKHFFPSAETVDRLFVKEHMGNFVVDRVSGRKVFESMPLYVRVGMHLLFVSASRAVAYRTVENQLIEQSIKQGKLYDATGPGVLPHIQSFIKAYAIPLDELLEPDLSKYPTFNSFFSRRLKPDARLVTSPDDCHVLTCPADCRLSAFETVEAAKSLWIKGKQFTIHNLLYGDDKTDMQFDSVAKSPASVAIARLAPQDYHRFHSPVAGEVVAIKNIPGELYTVNPQAVNEDLNVFTLNKRSVMLIHADVGLGARVPLAFVAVGAMLVGSILWSKKPGDSVLRGEELGWFQYGGSTCILIVPYSSGLKFDEDLLNVSKEKMETLPYRTEPNIVSPHITTRMTRGDQRDRDRAKNQAKQASANKKQSGDPTKRKEADAKALQDKIAAKQAAKEAGGASAPTAKKK</sequence>
<dbReference type="Pfam" id="PF04419">
    <property type="entry name" value="SERF-like_N"/>
    <property type="match status" value="1"/>
</dbReference>
<keyword evidence="9" id="KW-1208">Phospholipid metabolism</keyword>
<evidence type="ECO:0000256" key="6">
    <source>
        <dbReference type="ARBA" id="ARBA00023098"/>
    </source>
</evidence>
<evidence type="ECO:0000259" key="13">
    <source>
        <dbReference type="Pfam" id="PF04419"/>
    </source>
</evidence>
<keyword evidence="6" id="KW-0443">Lipid metabolism</keyword>